<gene>
    <name evidence="2" type="primary">LSP1</name>
    <name evidence="2" type="ORF">A0J61_04162</name>
</gene>
<dbReference type="GO" id="GO:0036286">
    <property type="term" value="C:eisosome filament"/>
    <property type="evidence" value="ECO:0007669"/>
    <property type="project" value="TreeGrafter"/>
</dbReference>
<dbReference type="Proteomes" id="UP000093000">
    <property type="component" value="Unassembled WGS sequence"/>
</dbReference>
<dbReference type="InParanoid" id="A0A1C7NFC6"/>
<dbReference type="InterPro" id="IPR028245">
    <property type="entry name" value="PIL1/LSP1"/>
</dbReference>
<evidence type="ECO:0000313" key="2">
    <source>
        <dbReference type="EMBL" id="OBZ87787.1"/>
    </source>
</evidence>
<feature type="compositionally biased region" description="Basic and acidic residues" evidence="1">
    <location>
        <begin position="402"/>
        <end position="415"/>
    </location>
</feature>
<dbReference type="GO" id="GO:0070941">
    <property type="term" value="P:eisosome assembly"/>
    <property type="evidence" value="ECO:0007669"/>
    <property type="project" value="TreeGrafter"/>
</dbReference>
<dbReference type="STRING" id="101091.A0A1C7NFC6"/>
<dbReference type="GO" id="GO:0006897">
    <property type="term" value="P:endocytosis"/>
    <property type="evidence" value="ECO:0007669"/>
    <property type="project" value="TreeGrafter"/>
</dbReference>
<feature type="region of interest" description="Disordered" evidence="1">
    <location>
        <begin position="232"/>
        <end position="284"/>
    </location>
</feature>
<comment type="caution">
    <text evidence="2">The sequence shown here is derived from an EMBL/GenBank/DDBJ whole genome shotgun (WGS) entry which is preliminary data.</text>
</comment>
<name>A0A1C7NFC6_9FUNG</name>
<dbReference type="EMBL" id="LUGH01000197">
    <property type="protein sequence ID" value="OBZ87787.1"/>
    <property type="molecule type" value="Genomic_DNA"/>
</dbReference>
<dbReference type="GO" id="GO:0005886">
    <property type="term" value="C:plasma membrane"/>
    <property type="evidence" value="ECO:0007669"/>
    <property type="project" value="TreeGrafter"/>
</dbReference>
<dbReference type="OrthoDB" id="5599269at2759"/>
<dbReference type="AlphaFoldDB" id="A0A1C7NFC6"/>
<feature type="region of interest" description="Disordered" evidence="1">
    <location>
        <begin position="399"/>
        <end position="456"/>
    </location>
</feature>
<feature type="compositionally biased region" description="Polar residues" evidence="1">
    <location>
        <begin position="432"/>
        <end position="449"/>
    </location>
</feature>
<proteinExistence type="predicted"/>
<dbReference type="PANTHER" id="PTHR31962:SF1">
    <property type="entry name" value="SPHINGOLIPID LONG CHAIN BASE-RESPONSIVE PROTEIN PIL1"/>
    <property type="match status" value="1"/>
</dbReference>
<evidence type="ECO:0000256" key="1">
    <source>
        <dbReference type="SAM" id="MobiDB-lite"/>
    </source>
</evidence>
<keyword evidence="3" id="KW-1185">Reference proteome</keyword>
<reference evidence="2 3" key="1">
    <citation type="submission" date="2016-03" db="EMBL/GenBank/DDBJ databases">
        <title>Choanephora cucurbitarum.</title>
        <authorList>
            <person name="Min B."/>
            <person name="Park H."/>
            <person name="Park J.-H."/>
            <person name="Shin H.-D."/>
            <person name="Choi I.-G."/>
        </authorList>
    </citation>
    <scope>NUCLEOTIDE SEQUENCE [LARGE SCALE GENOMIC DNA]</scope>
    <source>
        <strain evidence="2 3">KUS-F28377</strain>
    </source>
</reference>
<dbReference type="Gene3D" id="1.20.1270.60">
    <property type="entry name" value="Arfaptin homology (AH) domain/BAR domain"/>
    <property type="match status" value="1"/>
</dbReference>
<accession>A0A1C7NFC6</accession>
<protein>
    <submittedName>
        <fullName evidence="2">Sphingolipid long chain base-responsive protein LSP1</fullName>
    </submittedName>
</protein>
<sequence length="456" mass="51674">MFGLFHKSSDKTVSEKGLSNVIDYTGKSSRDVAHLADNNRISANNLMAYGSHIGDDLTDVTHKLGQLLTEWSNVLMEFSDTMDQYRDTLKSISIKEQALQPSRDQKRKLQESIERLQSSYNSLDKLNALKAQLKELEEFTEVDEVEMANFKRIATREGLYILLNGMHAMASKTDIVSTFGKYIVDELDVAPIQPHQTRPEYQGAEKTKRIQEDALRAIEMWKPDQAKVRRTLTSHHGKNPLLVKRVDSVAPTPPPKDIQTEGEAVEIPDRIGSLENPEHSYYKPDEMEQPLVEEAEELPEEAVDQEEKKDQENEDNQYQPPSEPMMPHPSVLLSPAANTALSNTGMSPMTANNALHPPHPYYYQHQPAFNQHNLYQFYQHYLPPRSYEEMSSTLSPVFRGSSHLEDEAPSSHHQDAGGFVLPSDNPNYYLHGNNSRRPSATSSVRSNPASHHEEET</sequence>
<dbReference type="InterPro" id="IPR027267">
    <property type="entry name" value="AH/BAR_dom_sf"/>
</dbReference>
<evidence type="ECO:0000313" key="3">
    <source>
        <dbReference type="Proteomes" id="UP000093000"/>
    </source>
</evidence>
<feature type="region of interest" description="Disordered" evidence="1">
    <location>
        <begin position="296"/>
        <end position="328"/>
    </location>
</feature>
<organism evidence="2 3">
    <name type="scientific">Choanephora cucurbitarum</name>
    <dbReference type="NCBI Taxonomy" id="101091"/>
    <lineage>
        <taxon>Eukaryota</taxon>
        <taxon>Fungi</taxon>
        <taxon>Fungi incertae sedis</taxon>
        <taxon>Mucoromycota</taxon>
        <taxon>Mucoromycotina</taxon>
        <taxon>Mucoromycetes</taxon>
        <taxon>Mucorales</taxon>
        <taxon>Mucorineae</taxon>
        <taxon>Choanephoraceae</taxon>
        <taxon>Choanephoroideae</taxon>
        <taxon>Choanephora</taxon>
    </lineage>
</organism>
<dbReference type="Pfam" id="PF13805">
    <property type="entry name" value="Pil1"/>
    <property type="match status" value="1"/>
</dbReference>
<dbReference type="GO" id="GO:0008289">
    <property type="term" value="F:lipid binding"/>
    <property type="evidence" value="ECO:0007669"/>
    <property type="project" value="TreeGrafter"/>
</dbReference>
<dbReference type="PANTHER" id="PTHR31962">
    <property type="entry name" value="SPHINGOLIPID LONG CHAIN BASE-RESPONSIVE PROTEIN PIL1"/>
    <property type="match status" value="1"/>
</dbReference>